<dbReference type="GO" id="GO:0043565">
    <property type="term" value="F:sequence-specific DNA binding"/>
    <property type="evidence" value="ECO:0007669"/>
    <property type="project" value="InterPro"/>
</dbReference>
<dbReference type="PANTHER" id="PTHR46796:SF13">
    <property type="entry name" value="HTH-TYPE TRANSCRIPTIONAL ACTIVATOR RHAS"/>
    <property type="match status" value="1"/>
</dbReference>
<dbReference type="SUPFAM" id="SSF46689">
    <property type="entry name" value="Homeodomain-like"/>
    <property type="match status" value="1"/>
</dbReference>
<dbReference type="PROSITE" id="PS01124">
    <property type="entry name" value="HTH_ARAC_FAMILY_2"/>
    <property type="match status" value="1"/>
</dbReference>
<reference evidence="6" key="1">
    <citation type="submission" date="2016-10" db="EMBL/GenBank/DDBJ databases">
        <authorList>
            <person name="Varghese N."/>
            <person name="Submissions S."/>
        </authorList>
    </citation>
    <scope>NUCLEOTIDE SEQUENCE [LARGE SCALE GENOMIC DNA]</scope>
    <source>
        <strain evidence="6">8N4</strain>
    </source>
</reference>
<evidence type="ECO:0000256" key="1">
    <source>
        <dbReference type="ARBA" id="ARBA00023015"/>
    </source>
</evidence>
<dbReference type="Gene3D" id="1.10.10.60">
    <property type="entry name" value="Homeodomain-like"/>
    <property type="match status" value="1"/>
</dbReference>
<dbReference type="SMART" id="SM00342">
    <property type="entry name" value="HTH_ARAC"/>
    <property type="match status" value="1"/>
</dbReference>
<dbReference type="Pfam" id="PF12833">
    <property type="entry name" value="HTH_18"/>
    <property type="match status" value="1"/>
</dbReference>
<dbReference type="InterPro" id="IPR009057">
    <property type="entry name" value="Homeodomain-like_sf"/>
</dbReference>
<evidence type="ECO:0000313" key="5">
    <source>
        <dbReference type="EMBL" id="SEQ04879.1"/>
    </source>
</evidence>
<organism evidence="5 6">
    <name type="scientific">Rosenbergiella nectarea</name>
    <dbReference type="NCBI Taxonomy" id="988801"/>
    <lineage>
        <taxon>Bacteria</taxon>
        <taxon>Pseudomonadati</taxon>
        <taxon>Pseudomonadota</taxon>
        <taxon>Gammaproteobacteria</taxon>
        <taxon>Enterobacterales</taxon>
        <taxon>Erwiniaceae</taxon>
        <taxon>Rosenbergiella</taxon>
    </lineage>
</organism>
<gene>
    <name evidence="5" type="ORF">SAMN05216522_10116</name>
</gene>
<keyword evidence="2 5" id="KW-0238">DNA-binding</keyword>
<dbReference type="GO" id="GO:0003700">
    <property type="term" value="F:DNA-binding transcription factor activity"/>
    <property type="evidence" value="ECO:0007669"/>
    <property type="project" value="InterPro"/>
</dbReference>
<keyword evidence="6" id="KW-1185">Reference proteome</keyword>
<dbReference type="InterPro" id="IPR018060">
    <property type="entry name" value="HTH_AraC"/>
</dbReference>
<name>A0A1H9CUQ6_9GAMM</name>
<sequence length="283" mass="32558">MMGMTMKNSPVFKEKKFHPEQPWFVLNTSHYFWQTQATLPDISHFYSFKTSKEAILTLAIPDGCVDILFDCHPQFPTARICGTTLEARNAYLSEERLYFGIRFTAGVIPDFLDAYADDIPDNEFNFLDAAPQGKTIFSRIIEAKDFTSKITLFQQYFSRYLTRKNSAVTQSVIKGIHAAEGNIRIDQLATMTGYSCRTIQRQFKHDIGLSPKIFSRIIRCQSALSRIHDAGMCSYGDISYDLGFSDQSHFLREFKRFSSTTPTHYLNHITAQHYGRRLVEPQH</sequence>
<dbReference type="EMBL" id="FOGC01000001">
    <property type="protein sequence ID" value="SEQ04879.1"/>
    <property type="molecule type" value="Genomic_DNA"/>
</dbReference>
<dbReference type="PANTHER" id="PTHR46796">
    <property type="entry name" value="HTH-TYPE TRANSCRIPTIONAL ACTIVATOR RHAS-RELATED"/>
    <property type="match status" value="1"/>
</dbReference>
<dbReference type="InterPro" id="IPR050204">
    <property type="entry name" value="AraC_XylS_family_regulators"/>
</dbReference>
<dbReference type="Pfam" id="PF20240">
    <property type="entry name" value="DUF6597"/>
    <property type="match status" value="1"/>
</dbReference>
<dbReference type="Proteomes" id="UP000242515">
    <property type="component" value="Unassembled WGS sequence"/>
</dbReference>
<keyword evidence="1" id="KW-0805">Transcription regulation</keyword>
<proteinExistence type="predicted"/>
<accession>A0A1H9CUQ6</accession>
<dbReference type="STRING" id="988801.SAMN05216522_10116"/>
<feature type="domain" description="HTH araC/xylS-type" evidence="4">
    <location>
        <begin position="166"/>
        <end position="268"/>
    </location>
</feature>
<evidence type="ECO:0000256" key="3">
    <source>
        <dbReference type="ARBA" id="ARBA00023163"/>
    </source>
</evidence>
<dbReference type="AlphaFoldDB" id="A0A1H9CUQ6"/>
<protein>
    <submittedName>
        <fullName evidence="5">AraC-type DNA-binding protein</fullName>
    </submittedName>
</protein>
<evidence type="ECO:0000256" key="2">
    <source>
        <dbReference type="ARBA" id="ARBA00023125"/>
    </source>
</evidence>
<evidence type="ECO:0000259" key="4">
    <source>
        <dbReference type="PROSITE" id="PS01124"/>
    </source>
</evidence>
<evidence type="ECO:0000313" key="6">
    <source>
        <dbReference type="Proteomes" id="UP000242515"/>
    </source>
</evidence>
<dbReference type="InterPro" id="IPR046532">
    <property type="entry name" value="DUF6597"/>
</dbReference>
<keyword evidence="3" id="KW-0804">Transcription</keyword>